<accession>A0A5C5XKJ9</accession>
<comment type="caution">
    <text evidence="1">The sequence shown here is derived from an EMBL/GenBank/DDBJ whole genome shotgun (WGS) entry which is preliminary data.</text>
</comment>
<dbReference type="Proteomes" id="UP000316095">
    <property type="component" value="Unassembled WGS sequence"/>
</dbReference>
<name>A0A5C5XKJ9_9PLAN</name>
<protein>
    <submittedName>
        <fullName evidence="1">Uncharacterized protein</fullName>
    </submittedName>
</protein>
<reference evidence="1 2" key="1">
    <citation type="submission" date="2019-02" db="EMBL/GenBank/DDBJ databases">
        <title>Deep-cultivation of Planctomycetes and their phenomic and genomic characterization uncovers novel biology.</title>
        <authorList>
            <person name="Wiegand S."/>
            <person name="Jogler M."/>
            <person name="Boedeker C."/>
            <person name="Pinto D."/>
            <person name="Vollmers J."/>
            <person name="Rivas-Marin E."/>
            <person name="Kohn T."/>
            <person name="Peeters S.H."/>
            <person name="Heuer A."/>
            <person name="Rast P."/>
            <person name="Oberbeckmann S."/>
            <person name="Bunk B."/>
            <person name="Jeske O."/>
            <person name="Meyerdierks A."/>
            <person name="Storesund J.E."/>
            <person name="Kallscheuer N."/>
            <person name="Luecker S."/>
            <person name="Lage O.M."/>
            <person name="Pohl T."/>
            <person name="Merkel B.J."/>
            <person name="Hornburger P."/>
            <person name="Mueller R.-W."/>
            <person name="Bruemmer F."/>
            <person name="Labrenz M."/>
            <person name="Spormann A.M."/>
            <person name="Op Den Camp H."/>
            <person name="Overmann J."/>
            <person name="Amann R."/>
            <person name="Jetten M.S.M."/>
            <person name="Mascher T."/>
            <person name="Medema M.H."/>
            <person name="Devos D.P."/>
            <person name="Kaster A.-K."/>
            <person name="Ovreas L."/>
            <person name="Rohde M."/>
            <person name="Galperin M.Y."/>
            <person name="Jogler C."/>
        </authorList>
    </citation>
    <scope>NUCLEOTIDE SEQUENCE [LARGE SCALE GENOMIC DNA]</scope>
    <source>
        <strain evidence="1 2">Pan54</strain>
    </source>
</reference>
<dbReference type="AlphaFoldDB" id="A0A5C5XKJ9"/>
<dbReference type="EMBL" id="SJPG01000001">
    <property type="protein sequence ID" value="TWT63460.1"/>
    <property type="molecule type" value="Genomic_DNA"/>
</dbReference>
<proteinExistence type="predicted"/>
<evidence type="ECO:0000313" key="1">
    <source>
        <dbReference type="EMBL" id="TWT63460.1"/>
    </source>
</evidence>
<keyword evidence="2" id="KW-1185">Reference proteome</keyword>
<evidence type="ECO:0000313" key="2">
    <source>
        <dbReference type="Proteomes" id="UP000316095"/>
    </source>
</evidence>
<dbReference type="RefSeq" id="WP_207310193.1">
    <property type="nucleotide sequence ID" value="NZ_SJPG01000001.1"/>
</dbReference>
<gene>
    <name evidence="1" type="ORF">Pan54_42130</name>
</gene>
<sequence>MKEPDETRFHHLLIFRISRDLIQIGKSELFQPLAGTIKVEVVLNGIFSIRCTPSKLEKSIINYGLAQN</sequence>
<organism evidence="1 2">
    <name type="scientific">Rubinisphaera italica</name>
    <dbReference type="NCBI Taxonomy" id="2527969"/>
    <lineage>
        <taxon>Bacteria</taxon>
        <taxon>Pseudomonadati</taxon>
        <taxon>Planctomycetota</taxon>
        <taxon>Planctomycetia</taxon>
        <taxon>Planctomycetales</taxon>
        <taxon>Planctomycetaceae</taxon>
        <taxon>Rubinisphaera</taxon>
    </lineage>
</organism>